<organism evidence="8 9">
    <name type="scientific">Calocera viscosa (strain TUFC12733)</name>
    <dbReference type="NCBI Taxonomy" id="1330018"/>
    <lineage>
        <taxon>Eukaryota</taxon>
        <taxon>Fungi</taxon>
        <taxon>Dikarya</taxon>
        <taxon>Basidiomycota</taxon>
        <taxon>Agaricomycotina</taxon>
        <taxon>Dacrymycetes</taxon>
        <taxon>Dacrymycetales</taxon>
        <taxon>Dacrymycetaceae</taxon>
        <taxon>Calocera</taxon>
    </lineage>
</organism>
<dbReference type="GO" id="GO:0008270">
    <property type="term" value="F:zinc ion binding"/>
    <property type="evidence" value="ECO:0007669"/>
    <property type="project" value="UniProtKB-KW"/>
</dbReference>
<dbReference type="PANTHER" id="PTHR33680:SF1">
    <property type="entry name" value="OS05G0489500 PROTEIN"/>
    <property type="match status" value="1"/>
</dbReference>
<feature type="compositionally biased region" description="Acidic residues" evidence="6">
    <location>
        <begin position="104"/>
        <end position="113"/>
    </location>
</feature>
<feature type="domain" description="GRF-type" evidence="7">
    <location>
        <begin position="13"/>
        <end position="53"/>
    </location>
</feature>
<protein>
    <recommendedName>
        <fullName evidence="7">GRF-type domain-containing protein</fullName>
    </recommendedName>
</protein>
<evidence type="ECO:0000313" key="9">
    <source>
        <dbReference type="Proteomes" id="UP000076738"/>
    </source>
</evidence>
<feature type="coiled-coil region" evidence="5">
    <location>
        <begin position="214"/>
        <end position="262"/>
    </location>
</feature>
<dbReference type="PANTHER" id="PTHR33680">
    <property type="entry name" value="OS07G0190500 PROTEIN"/>
    <property type="match status" value="1"/>
</dbReference>
<feature type="compositionally biased region" description="Polar residues" evidence="6">
    <location>
        <begin position="173"/>
        <end position="197"/>
    </location>
</feature>
<evidence type="ECO:0000256" key="1">
    <source>
        <dbReference type="ARBA" id="ARBA00022723"/>
    </source>
</evidence>
<feature type="region of interest" description="Disordered" evidence="6">
    <location>
        <begin position="52"/>
        <end position="197"/>
    </location>
</feature>
<evidence type="ECO:0000256" key="3">
    <source>
        <dbReference type="ARBA" id="ARBA00022833"/>
    </source>
</evidence>
<name>A0A167PGA7_CALVF</name>
<dbReference type="Proteomes" id="UP000076738">
    <property type="component" value="Unassembled WGS sequence"/>
</dbReference>
<dbReference type="Pfam" id="PF06839">
    <property type="entry name" value="Zn_ribbon_GRF"/>
    <property type="match status" value="1"/>
</dbReference>
<dbReference type="PROSITE" id="PS51999">
    <property type="entry name" value="ZF_GRF"/>
    <property type="match status" value="1"/>
</dbReference>
<dbReference type="InterPro" id="IPR010666">
    <property type="entry name" value="Znf_GRF"/>
</dbReference>
<reference evidence="8 9" key="1">
    <citation type="journal article" date="2016" name="Mol. Biol. Evol.">
        <title>Comparative Genomics of Early-Diverging Mushroom-Forming Fungi Provides Insights into the Origins of Lignocellulose Decay Capabilities.</title>
        <authorList>
            <person name="Nagy L.G."/>
            <person name="Riley R."/>
            <person name="Tritt A."/>
            <person name="Adam C."/>
            <person name="Daum C."/>
            <person name="Floudas D."/>
            <person name="Sun H."/>
            <person name="Yadav J.S."/>
            <person name="Pangilinan J."/>
            <person name="Larsson K.H."/>
            <person name="Matsuura K."/>
            <person name="Barry K."/>
            <person name="Labutti K."/>
            <person name="Kuo R."/>
            <person name="Ohm R.A."/>
            <person name="Bhattacharya S.S."/>
            <person name="Shirouzu T."/>
            <person name="Yoshinaga Y."/>
            <person name="Martin F.M."/>
            <person name="Grigoriev I.V."/>
            <person name="Hibbett D.S."/>
        </authorList>
    </citation>
    <scope>NUCLEOTIDE SEQUENCE [LARGE SCALE GENOMIC DNA]</scope>
    <source>
        <strain evidence="8 9">TUFC12733</strain>
    </source>
</reference>
<keyword evidence="1" id="KW-0479">Metal-binding</keyword>
<dbReference type="EMBL" id="KV417274">
    <property type="protein sequence ID" value="KZO98763.1"/>
    <property type="molecule type" value="Genomic_DNA"/>
</dbReference>
<evidence type="ECO:0000256" key="5">
    <source>
        <dbReference type="SAM" id="Coils"/>
    </source>
</evidence>
<keyword evidence="9" id="KW-1185">Reference proteome</keyword>
<evidence type="ECO:0000256" key="2">
    <source>
        <dbReference type="ARBA" id="ARBA00022771"/>
    </source>
</evidence>
<evidence type="ECO:0000259" key="7">
    <source>
        <dbReference type="PROSITE" id="PS51999"/>
    </source>
</evidence>
<keyword evidence="3" id="KW-0862">Zinc</keyword>
<evidence type="ECO:0000256" key="4">
    <source>
        <dbReference type="PROSITE-ProRule" id="PRU01343"/>
    </source>
</evidence>
<dbReference type="AlphaFoldDB" id="A0A167PGA7"/>
<proteinExistence type="predicted"/>
<accession>A0A167PGA7</accession>
<evidence type="ECO:0000313" key="8">
    <source>
        <dbReference type="EMBL" id="KZO98763.1"/>
    </source>
</evidence>
<dbReference type="OrthoDB" id="430051at2759"/>
<evidence type="ECO:0000256" key="6">
    <source>
        <dbReference type="SAM" id="MobiDB-lite"/>
    </source>
</evidence>
<sequence>MQSGLVEDGSVNCLHGQVAIRLQAKTDANRGRWFYKCNNQEAPCKFFKWEDQLLPGNSPNPGSQSSSRPGPSTPQALSRFGNDSGRTLGSPPTQTSPSKRPAEPTEDEDEEYWSAEGNAETGGPSPLKKFKFAPPPKPQQTPGRSTWQSIQEDPDNPFHVTASNIRGLPDTPSGISTAPASTYNTPSHPNQSQEASTSELRAAVELFSGIPDRIERLERKLLAAERSSAHKARRIGELEEENKKLKDELLDKMRKAEVLESTIDALRAAR</sequence>
<keyword evidence="2 4" id="KW-0863">Zinc-finger</keyword>
<feature type="compositionally biased region" description="Low complexity" evidence="6">
    <location>
        <begin position="55"/>
        <end position="75"/>
    </location>
</feature>
<keyword evidence="5" id="KW-0175">Coiled coil</keyword>
<dbReference type="STRING" id="1330018.A0A167PGA7"/>
<gene>
    <name evidence="8" type="ORF">CALVIDRAFT_534839</name>
</gene>
<feature type="compositionally biased region" description="Polar residues" evidence="6">
    <location>
        <begin position="84"/>
        <end position="98"/>
    </location>
</feature>